<evidence type="ECO:0000256" key="4">
    <source>
        <dbReference type="ARBA" id="ARBA00044517"/>
    </source>
</evidence>
<proteinExistence type="inferred from homology"/>
<evidence type="ECO:0000256" key="2">
    <source>
        <dbReference type="ARBA" id="ARBA00022676"/>
    </source>
</evidence>
<dbReference type="PANTHER" id="PTHR13615:SF3">
    <property type="entry name" value="GLYCOSYLTRANSFERASE-LIKE DOMAIN-CONTAINING PROTEIN 1"/>
    <property type="match status" value="1"/>
</dbReference>
<dbReference type="EC" id="2.4.1.110" evidence="4"/>
<evidence type="ECO:0000256" key="5">
    <source>
        <dbReference type="ARBA" id="ARBA00044539"/>
    </source>
</evidence>
<dbReference type="InterPro" id="IPR051862">
    <property type="entry name" value="GT-like_domain_containing_1"/>
</dbReference>
<reference evidence="8" key="1">
    <citation type="submission" date="2021-01" db="EMBL/GenBank/DDBJ databases">
        <authorList>
            <person name="Corre E."/>
            <person name="Pelletier E."/>
            <person name="Niang G."/>
            <person name="Scheremetjew M."/>
            <person name="Finn R."/>
            <person name="Kale V."/>
            <person name="Holt S."/>
            <person name="Cochrane G."/>
            <person name="Meng A."/>
            <person name="Brown T."/>
            <person name="Cohen L."/>
        </authorList>
    </citation>
    <scope>NUCLEOTIDE SEQUENCE</scope>
    <source>
        <strain evidence="8">CCMP1510</strain>
    </source>
</reference>
<comment type="catalytic activity">
    <reaction evidence="6">
        <text>queuosine(34) in tRNA(Asp) + GDP-alpha-D-mannose = O-4''-alpha-D-mannosylqueuosine(34) in tRNA(Asp) + GDP + H(+)</text>
        <dbReference type="Rhea" id="RHEA:12885"/>
        <dbReference type="Rhea" id="RHEA-COMP:18572"/>
        <dbReference type="Rhea" id="RHEA-COMP:18581"/>
        <dbReference type="ChEBI" id="CHEBI:15378"/>
        <dbReference type="ChEBI" id="CHEBI:57527"/>
        <dbReference type="ChEBI" id="CHEBI:58189"/>
        <dbReference type="ChEBI" id="CHEBI:194431"/>
        <dbReference type="ChEBI" id="CHEBI:194442"/>
        <dbReference type="EC" id="2.4.1.110"/>
    </reaction>
    <physiologicalReaction direction="left-to-right" evidence="6">
        <dbReference type="Rhea" id="RHEA:12886"/>
    </physiologicalReaction>
</comment>
<accession>A0A7S3NL25</accession>
<evidence type="ECO:0000256" key="3">
    <source>
        <dbReference type="ARBA" id="ARBA00022679"/>
    </source>
</evidence>
<sequence length="360" mass="42624">MKILALEPFYGGAHKQWLDGFIRFSSHEIEVWSLPDCFWKWRMHGGALSFAERFLETRPKIELILASDFLDVATFKALSKTQIPIVTYFHENQFEYHWSSQDRDVLKKRESHYQFINFTSALSSDWVFFNSDFNRNSFLTGVKKLLKSMPDNNTFQMAESLPQKCSTLHLGLDLRPFDQYFHPSSQHSSCPLILWNHRWENDKNPDEFFQVLEHLSANQFSFSLVVLGQSSQQMYPKVFDRIKESLKKHLLQWGQVQSFEEYANWLWKADIAPITSLQDFFGIAVAEAAYCHCQLYLPKRNSYLELYGHCPQAFYKNKEDLISKIKRWKAYDQESIKQKIISFAWENQIEVYDQEIARWG</sequence>
<evidence type="ECO:0000313" key="8">
    <source>
        <dbReference type="EMBL" id="CAE0367580.1"/>
    </source>
</evidence>
<dbReference type="AlphaFoldDB" id="A0A7S3NL25"/>
<dbReference type="Gene3D" id="3.40.50.2000">
    <property type="entry name" value="Glycogen Phosphorylase B"/>
    <property type="match status" value="1"/>
</dbReference>
<dbReference type="PANTHER" id="PTHR13615">
    <property type="entry name" value="GLYCOSYLTRANSFERASE-LIKE 1"/>
    <property type="match status" value="1"/>
</dbReference>
<evidence type="ECO:0000256" key="1">
    <source>
        <dbReference type="ARBA" id="ARBA00009481"/>
    </source>
</evidence>
<dbReference type="Pfam" id="PF12038">
    <property type="entry name" value="QTMAN_N"/>
    <property type="match status" value="1"/>
</dbReference>
<evidence type="ECO:0000259" key="7">
    <source>
        <dbReference type="Pfam" id="PF12038"/>
    </source>
</evidence>
<dbReference type="GO" id="GO:0016438">
    <property type="term" value="F:tRNA-queuosine(34) beta-mannosyltransferase activity"/>
    <property type="evidence" value="ECO:0007669"/>
    <property type="project" value="UniProtKB-EC"/>
</dbReference>
<keyword evidence="3" id="KW-0808">Transferase</keyword>
<dbReference type="SUPFAM" id="SSF53756">
    <property type="entry name" value="UDP-Glycosyltransferase/glycogen phosphorylase"/>
    <property type="match status" value="1"/>
</dbReference>
<name>A0A7S3NL25_9STRA</name>
<protein>
    <recommendedName>
        <fullName evidence="5">tRNA-queuosine alpha-mannosyltransferase</fullName>
        <ecNumber evidence="4">2.4.1.110</ecNumber>
    </recommendedName>
</protein>
<dbReference type="InterPro" id="IPR022701">
    <property type="entry name" value="QTMAN_N"/>
</dbReference>
<organism evidence="8">
    <name type="scientific">Aureoumbra lagunensis</name>
    <dbReference type="NCBI Taxonomy" id="44058"/>
    <lineage>
        <taxon>Eukaryota</taxon>
        <taxon>Sar</taxon>
        <taxon>Stramenopiles</taxon>
        <taxon>Ochrophyta</taxon>
        <taxon>Pelagophyceae</taxon>
        <taxon>Pelagomonadales</taxon>
        <taxon>Aureoumbra</taxon>
    </lineage>
</organism>
<dbReference type="EMBL" id="HBIJ01012230">
    <property type="protein sequence ID" value="CAE0367580.1"/>
    <property type="molecule type" value="Transcribed_RNA"/>
</dbReference>
<keyword evidence="2" id="KW-0328">Glycosyltransferase</keyword>
<comment type="similarity">
    <text evidence="1">Belongs to the glycosyltransferase group 1 family. Glycosyltransferase 4 subfamily.</text>
</comment>
<feature type="domain" description="tRNA-queuosine alpha-mannosyltransferase N-terminal" evidence="7">
    <location>
        <begin position="2"/>
        <end position="172"/>
    </location>
</feature>
<gene>
    <name evidence="8" type="ORF">ALAG00032_LOCUS8337</name>
</gene>
<evidence type="ECO:0000256" key="6">
    <source>
        <dbReference type="ARBA" id="ARBA00048439"/>
    </source>
</evidence>